<protein>
    <recommendedName>
        <fullName evidence="1">F-box domain-containing protein</fullName>
    </recommendedName>
</protein>
<dbReference type="AlphaFoldDB" id="A0A8H7UAD8"/>
<sequence length="213" mass="24458">MQATTKSSLSVELILEILYNLDAWSLCYYRCVSQAFNHLCIKALMLKINHEKWIIELRTPSSAYAHYFNPDYISPQVGRLVCKGYNLQDKSLHFLALDSPGYYHRLKPHELQLHCKQWPSPIINLPRRALEIGMSPFAQNASNQELALIYNVVYKDKENCQGCHRPSCNEREQVIVQPQSLKVALSWILHGFANSKMIEPCGAVDFDLMAMKS</sequence>
<comment type="caution">
    <text evidence="2">The sequence shown here is derived from an EMBL/GenBank/DDBJ whole genome shotgun (WGS) entry which is preliminary data.</text>
</comment>
<dbReference type="Proteomes" id="UP000654370">
    <property type="component" value="Unassembled WGS sequence"/>
</dbReference>
<feature type="domain" description="F-box" evidence="1">
    <location>
        <begin position="7"/>
        <end position="40"/>
    </location>
</feature>
<gene>
    <name evidence="2" type="ORF">INT43_004961</name>
</gene>
<dbReference type="InterPro" id="IPR001810">
    <property type="entry name" value="F-box_dom"/>
</dbReference>
<accession>A0A8H7UAD8</accession>
<proteinExistence type="predicted"/>
<dbReference type="Pfam" id="PF00646">
    <property type="entry name" value="F-box"/>
    <property type="match status" value="1"/>
</dbReference>
<evidence type="ECO:0000313" key="3">
    <source>
        <dbReference type="Proteomes" id="UP000654370"/>
    </source>
</evidence>
<dbReference type="OrthoDB" id="2316487at2759"/>
<keyword evidence="3" id="KW-1185">Reference proteome</keyword>
<name>A0A8H7UAD8_MORIS</name>
<organism evidence="2 3">
    <name type="scientific">Mortierella isabellina</name>
    <name type="common">Filamentous fungus</name>
    <name type="synonym">Umbelopsis isabellina</name>
    <dbReference type="NCBI Taxonomy" id="91625"/>
    <lineage>
        <taxon>Eukaryota</taxon>
        <taxon>Fungi</taxon>
        <taxon>Fungi incertae sedis</taxon>
        <taxon>Mucoromycota</taxon>
        <taxon>Mucoromycotina</taxon>
        <taxon>Umbelopsidomycetes</taxon>
        <taxon>Umbelopsidales</taxon>
        <taxon>Umbelopsidaceae</taxon>
        <taxon>Umbelopsis</taxon>
    </lineage>
</organism>
<reference evidence="2" key="1">
    <citation type="submission" date="2020-12" db="EMBL/GenBank/DDBJ databases">
        <title>Metabolic potential, ecology and presence of endohyphal bacteria is reflected in genomic diversity of Mucoromycotina.</title>
        <authorList>
            <person name="Muszewska A."/>
            <person name="Okrasinska A."/>
            <person name="Steczkiewicz K."/>
            <person name="Drgas O."/>
            <person name="Orlowska M."/>
            <person name="Perlinska-Lenart U."/>
            <person name="Aleksandrzak-Piekarczyk T."/>
            <person name="Szatraj K."/>
            <person name="Zielenkiewicz U."/>
            <person name="Pilsyk S."/>
            <person name="Malc E."/>
            <person name="Mieczkowski P."/>
            <person name="Kruszewska J.S."/>
            <person name="Biernat P."/>
            <person name="Pawlowska J."/>
        </authorList>
    </citation>
    <scope>NUCLEOTIDE SEQUENCE</scope>
    <source>
        <strain evidence="2">WA0000067209</strain>
    </source>
</reference>
<evidence type="ECO:0000259" key="1">
    <source>
        <dbReference type="Pfam" id="PF00646"/>
    </source>
</evidence>
<dbReference type="EMBL" id="JAEPQZ010000017">
    <property type="protein sequence ID" value="KAG2172419.1"/>
    <property type="molecule type" value="Genomic_DNA"/>
</dbReference>
<evidence type="ECO:0000313" key="2">
    <source>
        <dbReference type="EMBL" id="KAG2172419.1"/>
    </source>
</evidence>
<dbReference type="InterPro" id="IPR036047">
    <property type="entry name" value="F-box-like_dom_sf"/>
</dbReference>
<dbReference type="SUPFAM" id="SSF81383">
    <property type="entry name" value="F-box domain"/>
    <property type="match status" value="1"/>
</dbReference>
<dbReference type="CDD" id="cd09917">
    <property type="entry name" value="F-box_SF"/>
    <property type="match status" value="1"/>
</dbReference>